<keyword evidence="2" id="KW-1185">Reference proteome</keyword>
<reference evidence="2" key="1">
    <citation type="journal article" date="2019" name="Int. J. Syst. Evol. Microbiol.">
        <title>The Global Catalogue of Microorganisms (GCM) 10K type strain sequencing project: providing services to taxonomists for standard genome sequencing and annotation.</title>
        <authorList>
            <consortium name="The Broad Institute Genomics Platform"/>
            <consortium name="The Broad Institute Genome Sequencing Center for Infectious Disease"/>
            <person name="Wu L."/>
            <person name="Ma J."/>
        </authorList>
    </citation>
    <scope>NUCLEOTIDE SEQUENCE [LARGE SCALE GENOMIC DNA]</scope>
    <source>
        <strain evidence="2">NBRC 112299</strain>
    </source>
</reference>
<sequence>MTSTVRDRRYPPLARAVIPALRLTSDSFRVACDVSLDQRTVPEHHDLTRHLGGIAYAALGSPRLDRSHHPRAEARDNVADRVRGVGVLRGGVDERAAAEPWPAHLLFEDSRDRLGV</sequence>
<name>A0ABQ6I8U1_9MICO</name>
<dbReference type="RefSeq" id="WP_284327108.1">
    <property type="nucleotide sequence ID" value="NZ_BSUN01000001.1"/>
</dbReference>
<comment type="caution">
    <text evidence="1">The sequence shown here is derived from an EMBL/GenBank/DDBJ whole genome shotgun (WGS) entry which is preliminary data.</text>
</comment>
<dbReference type="EMBL" id="BSUN01000001">
    <property type="protein sequence ID" value="GMA33891.1"/>
    <property type="molecule type" value="Genomic_DNA"/>
</dbReference>
<proteinExistence type="predicted"/>
<gene>
    <name evidence="1" type="ORF">GCM10025876_00950</name>
</gene>
<evidence type="ECO:0000313" key="1">
    <source>
        <dbReference type="EMBL" id="GMA33891.1"/>
    </source>
</evidence>
<protein>
    <submittedName>
        <fullName evidence="1">Uncharacterized protein</fullName>
    </submittedName>
</protein>
<accession>A0ABQ6I8U1</accession>
<organism evidence="1 2">
    <name type="scientific">Demequina litorisediminis</name>
    <dbReference type="NCBI Taxonomy" id="1849022"/>
    <lineage>
        <taxon>Bacteria</taxon>
        <taxon>Bacillati</taxon>
        <taxon>Actinomycetota</taxon>
        <taxon>Actinomycetes</taxon>
        <taxon>Micrococcales</taxon>
        <taxon>Demequinaceae</taxon>
        <taxon>Demequina</taxon>
    </lineage>
</organism>
<dbReference type="Proteomes" id="UP001157125">
    <property type="component" value="Unassembled WGS sequence"/>
</dbReference>
<evidence type="ECO:0000313" key="2">
    <source>
        <dbReference type="Proteomes" id="UP001157125"/>
    </source>
</evidence>